<accession>A0ABM6KDI5</accession>
<keyword evidence="2" id="KW-1185">Reference proteome</keyword>
<keyword evidence="1" id="KW-0614">Plasmid</keyword>
<geneLocation type="plasmid" evidence="1 2">
    <name>pDSJ10</name>
</geneLocation>
<evidence type="ECO:0000313" key="2">
    <source>
        <dbReference type="Proteomes" id="UP000192380"/>
    </source>
</evidence>
<reference evidence="1 2" key="1">
    <citation type="submission" date="2016-10" db="EMBL/GenBank/DDBJ databases">
        <title>Complete Genome Assembly of Pantoea stewartii subsp. stewartii DC283, a Corn Pathogen.</title>
        <authorList>
            <person name="Duong D.A."/>
            <person name="Stevens A.M."/>
            <person name="Jensen R.V."/>
        </authorList>
    </citation>
    <scope>NUCLEOTIDE SEQUENCE [LARGE SCALE GENOMIC DNA]</scope>
    <source>
        <strain evidence="1 2">DC283</strain>
        <plasmid evidence="1 2">pDSJ10</plasmid>
    </source>
</reference>
<protein>
    <submittedName>
        <fullName evidence="1">Uncharacterized protein</fullName>
    </submittedName>
</protein>
<proteinExistence type="predicted"/>
<gene>
    <name evidence="1" type="ORF">DSJ_25800</name>
</gene>
<sequence>MHNALDFIFTESSYTRGVLLYLLKNIYPSDKGGRMLIYAKGIKGKIRYGRVTSVITDAQYS</sequence>
<dbReference type="Proteomes" id="UP000192380">
    <property type="component" value="Plasmid pDSJ10"/>
</dbReference>
<evidence type="ECO:0000313" key="1">
    <source>
        <dbReference type="EMBL" id="ARF52631.1"/>
    </source>
</evidence>
<dbReference type="EMBL" id="CP017591">
    <property type="protein sequence ID" value="ARF52631.1"/>
    <property type="molecule type" value="Genomic_DNA"/>
</dbReference>
<organism evidence="1 2">
    <name type="scientific">Pantoea stewartii subsp. stewartii DC283</name>
    <dbReference type="NCBI Taxonomy" id="660596"/>
    <lineage>
        <taxon>Bacteria</taxon>
        <taxon>Pseudomonadati</taxon>
        <taxon>Pseudomonadota</taxon>
        <taxon>Gammaproteobacteria</taxon>
        <taxon>Enterobacterales</taxon>
        <taxon>Erwiniaceae</taxon>
        <taxon>Pantoea</taxon>
    </lineage>
</organism>
<name>A0ABM6KDI5_PANSE</name>